<gene>
    <name evidence="2" type="ORF">SARC_03124</name>
</gene>
<feature type="domain" description="PPM-type phosphatase" evidence="1">
    <location>
        <begin position="1"/>
        <end position="219"/>
    </location>
</feature>
<dbReference type="CDD" id="cd00143">
    <property type="entry name" value="PP2Cc"/>
    <property type="match status" value="1"/>
</dbReference>
<name>A0A0L0G8V5_9EUKA</name>
<dbReference type="SUPFAM" id="SSF81606">
    <property type="entry name" value="PP2C-like"/>
    <property type="match status" value="1"/>
</dbReference>
<dbReference type="RefSeq" id="XP_014158565.1">
    <property type="nucleotide sequence ID" value="XM_014303090.1"/>
</dbReference>
<proteinExistence type="predicted"/>
<accession>A0A0L0G8V5</accession>
<evidence type="ECO:0000313" key="3">
    <source>
        <dbReference type="Proteomes" id="UP000054560"/>
    </source>
</evidence>
<reference evidence="2 3" key="1">
    <citation type="submission" date="2011-02" db="EMBL/GenBank/DDBJ databases">
        <title>The Genome Sequence of Sphaeroforma arctica JP610.</title>
        <authorList>
            <consortium name="The Broad Institute Genome Sequencing Platform"/>
            <person name="Russ C."/>
            <person name="Cuomo C."/>
            <person name="Young S.K."/>
            <person name="Zeng Q."/>
            <person name="Gargeya S."/>
            <person name="Alvarado L."/>
            <person name="Berlin A."/>
            <person name="Chapman S.B."/>
            <person name="Chen Z."/>
            <person name="Freedman E."/>
            <person name="Gellesch M."/>
            <person name="Goldberg J."/>
            <person name="Griggs A."/>
            <person name="Gujja S."/>
            <person name="Heilman E."/>
            <person name="Heiman D."/>
            <person name="Howarth C."/>
            <person name="Mehta T."/>
            <person name="Neiman D."/>
            <person name="Pearson M."/>
            <person name="Roberts A."/>
            <person name="Saif S."/>
            <person name="Shea T."/>
            <person name="Shenoy N."/>
            <person name="Sisk P."/>
            <person name="Stolte C."/>
            <person name="Sykes S."/>
            <person name="White J."/>
            <person name="Yandava C."/>
            <person name="Burger G."/>
            <person name="Gray M.W."/>
            <person name="Holland P.W.H."/>
            <person name="King N."/>
            <person name="Lang F.B.F."/>
            <person name="Roger A.J."/>
            <person name="Ruiz-Trillo I."/>
            <person name="Haas B."/>
            <person name="Nusbaum C."/>
            <person name="Birren B."/>
        </authorList>
    </citation>
    <scope>NUCLEOTIDE SEQUENCE [LARGE SCALE GENOMIC DNA]</scope>
    <source>
        <strain evidence="2 3">JP610</strain>
    </source>
</reference>
<dbReference type="AlphaFoldDB" id="A0A0L0G8V5"/>
<dbReference type="STRING" id="667725.A0A0L0G8V5"/>
<dbReference type="InterPro" id="IPR001932">
    <property type="entry name" value="PPM-type_phosphatase-like_dom"/>
</dbReference>
<keyword evidence="3" id="KW-1185">Reference proteome</keyword>
<dbReference type="InterPro" id="IPR036457">
    <property type="entry name" value="PPM-type-like_dom_sf"/>
</dbReference>
<evidence type="ECO:0000259" key="1">
    <source>
        <dbReference type="PROSITE" id="PS51746"/>
    </source>
</evidence>
<dbReference type="eggNOG" id="KOG0698">
    <property type="taxonomic scope" value="Eukaryota"/>
</dbReference>
<dbReference type="PROSITE" id="PS51746">
    <property type="entry name" value="PPM_2"/>
    <property type="match status" value="1"/>
</dbReference>
<dbReference type="SMART" id="SM00332">
    <property type="entry name" value="PP2Cc"/>
    <property type="match status" value="1"/>
</dbReference>
<dbReference type="PANTHER" id="PTHR13832:SF668">
    <property type="entry name" value="PROTEIN PHOSPHATASE 2C 39-RELATED"/>
    <property type="match status" value="1"/>
</dbReference>
<organism evidence="2 3">
    <name type="scientific">Sphaeroforma arctica JP610</name>
    <dbReference type="NCBI Taxonomy" id="667725"/>
    <lineage>
        <taxon>Eukaryota</taxon>
        <taxon>Ichthyosporea</taxon>
        <taxon>Ichthyophonida</taxon>
        <taxon>Sphaeroforma</taxon>
    </lineage>
</organism>
<dbReference type="OrthoDB" id="10264738at2759"/>
<dbReference type="Gene3D" id="3.60.40.10">
    <property type="entry name" value="PPM-type phosphatase domain"/>
    <property type="match status" value="1"/>
</dbReference>
<protein>
    <recommendedName>
        <fullName evidence="1">PPM-type phosphatase domain-containing protein</fullName>
    </recommendedName>
</protein>
<dbReference type="EMBL" id="KQ241749">
    <property type="protein sequence ID" value="KNC84663.1"/>
    <property type="molecule type" value="Genomic_DNA"/>
</dbReference>
<dbReference type="GO" id="GO:0004722">
    <property type="term" value="F:protein serine/threonine phosphatase activity"/>
    <property type="evidence" value="ECO:0007669"/>
    <property type="project" value="InterPro"/>
</dbReference>
<sequence>MAQRTAVRVAHAVENCDDGHVEVSLIKEELGYVFDDVESEFVQWAESEEDTSGACALAVLLNDQDMFVANAGDCGGVLFTIKADKTVKTRSINHRHKCSNPSEERRILKAGGSVIMGRVNGVLEPTRAIGDIDMKGQERESGVIATAELHHIGLDAALPWILVMGTDGLFDFVTIKEIQAMIREPLRTPRDVQALATQLYESVIDADGDDDCTIIVVASNPTT</sequence>
<dbReference type="GeneID" id="25903628"/>
<evidence type="ECO:0000313" key="2">
    <source>
        <dbReference type="EMBL" id="KNC84663.1"/>
    </source>
</evidence>
<dbReference type="InterPro" id="IPR015655">
    <property type="entry name" value="PP2C"/>
</dbReference>
<dbReference type="Proteomes" id="UP000054560">
    <property type="component" value="Unassembled WGS sequence"/>
</dbReference>
<dbReference type="Pfam" id="PF00481">
    <property type="entry name" value="PP2C"/>
    <property type="match status" value="1"/>
</dbReference>
<dbReference type="PANTHER" id="PTHR13832">
    <property type="entry name" value="PROTEIN PHOSPHATASE 2C"/>
    <property type="match status" value="1"/>
</dbReference>